<dbReference type="GO" id="GO:0005576">
    <property type="term" value="C:extracellular region"/>
    <property type="evidence" value="ECO:0007669"/>
    <property type="project" value="InterPro"/>
</dbReference>
<dbReference type="InterPro" id="IPR036645">
    <property type="entry name" value="Elafin-like_sf"/>
</dbReference>
<evidence type="ECO:0000313" key="4">
    <source>
        <dbReference type="Ensembl" id="ENSEASP00005034244.1"/>
    </source>
</evidence>
<feature type="region of interest" description="Disordered" evidence="1">
    <location>
        <begin position="89"/>
        <end position="108"/>
    </location>
</feature>
<dbReference type="AlphaFoldDB" id="A0A8C4N225"/>
<feature type="signal peptide" evidence="2">
    <location>
        <begin position="1"/>
        <end position="21"/>
    </location>
</feature>
<evidence type="ECO:0000259" key="3">
    <source>
        <dbReference type="Pfam" id="PF00095"/>
    </source>
</evidence>
<name>A0A8C4N225_EQUAS</name>
<evidence type="ECO:0000256" key="1">
    <source>
        <dbReference type="SAM" id="MobiDB-lite"/>
    </source>
</evidence>
<reference evidence="4" key="1">
    <citation type="submission" date="2023-03" db="UniProtKB">
        <authorList>
            <consortium name="Ensembl"/>
        </authorList>
    </citation>
    <scope>IDENTIFICATION</scope>
</reference>
<feature type="chain" id="PRO_5034752118" description="WAP domain-containing protein" evidence="2">
    <location>
        <begin position="22"/>
        <end position="108"/>
    </location>
</feature>
<dbReference type="GO" id="GO:0030414">
    <property type="term" value="F:peptidase inhibitor activity"/>
    <property type="evidence" value="ECO:0007669"/>
    <property type="project" value="InterPro"/>
</dbReference>
<accession>A0A8C4N225</accession>
<sequence>MKWLVLQLLTLYCLGILPASGNWKERIDSLDEFPIYIFPKLKLKPCPKIPTDEHCVTNCQLHSECQIGHRCCRAFCGNVCMLLKETGSSSRNNKISNMMSTVEPLNRQ</sequence>
<dbReference type="InterPro" id="IPR008197">
    <property type="entry name" value="WAP_dom"/>
</dbReference>
<feature type="compositionally biased region" description="Polar residues" evidence="1">
    <location>
        <begin position="89"/>
        <end position="100"/>
    </location>
</feature>
<dbReference type="OMA" id="ICCLSIC"/>
<dbReference type="Pfam" id="PF00095">
    <property type="entry name" value="WAP"/>
    <property type="match status" value="1"/>
</dbReference>
<evidence type="ECO:0000256" key="2">
    <source>
        <dbReference type="SAM" id="SignalP"/>
    </source>
</evidence>
<keyword evidence="2" id="KW-0732">Signal</keyword>
<proteinExistence type="predicted"/>
<feature type="domain" description="WAP" evidence="3">
    <location>
        <begin position="46"/>
        <end position="81"/>
    </location>
</feature>
<dbReference type="Ensembl" id="ENSEAST00005037329.1">
    <property type="protein sequence ID" value="ENSEASP00005034244.1"/>
    <property type="gene ID" value="ENSEASG00005023383.1"/>
</dbReference>
<organism evidence="4">
    <name type="scientific">Equus asinus asinus</name>
    <dbReference type="NCBI Taxonomy" id="83772"/>
    <lineage>
        <taxon>Eukaryota</taxon>
        <taxon>Metazoa</taxon>
        <taxon>Chordata</taxon>
        <taxon>Craniata</taxon>
        <taxon>Vertebrata</taxon>
        <taxon>Euteleostomi</taxon>
        <taxon>Mammalia</taxon>
        <taxon>Eutheria</taxon>
        <taxon>Laurasiatheria</taxon>
        <taxon>Perissodactyla</taxon>
        <taxon>Equidae</taxon>
        <taxon>Equus</taxon>
    </lineage>
</organism>
<protein>
    <recommendedName>
        <fullName evidence="3">WAP domain-containing protein</fullName>
    </recommendedName>
</protein>
<dbReference type="SUPFAM" id="SSF57256">
    <property type="entry name" value="Elafin-like"/>
    <property type="match status" value="1"/>
</dbReference>